<reference evidence="3" key="2">
    <citation type="submission" date="2015-01" db="EMBL/GenBank/DDBJ databases">
        <title>Evolutionary Origins and Diversification of the Mycorrhizal Mutualists.</title>
        <authorList>
            <consortium name="DOE Joint Genome Institute"/>
            <consortium name="Mycorrhizal Genomics Consortium"/>
            <person name="Kohler A."/>
            <person name="Kuo A."/>
            <person name="Nagy L.G."/>
            <person name="Floudas D."/>
            <person name="Copeland A."/>
            <person name="Barry K.W."/>
            <person name="Cichocki N."/>
            <person name="Veneault-Fourrey C."/>
            <person name="LaButti K."/>
            <person name="Lindquist E.A."/>
            <person name="Lipzen A."/>
            <person name="Lundell T."/>
            <person name="Morin E."/>
            <person name="Murat C."/>
            <person name="Riley R."/>
            <person name="Ohm R."/>
            <person name="Sun H."/>
            <person name="Tunlid A."/>
            <person name="Henrissat B."/>
            <person name="Grigoriev I.V."/>
            <person name="Hibbett D.S."/>
            <person name="Martin F."/>
        </authorList>
    </citation>
    <scope>NUCLEOTIDE SEQUENCE [LARGE SCALE GENOMIC DNA]</scope>
    <source>
        <strain evidence="3">LaAM-08-1</strain>
    </source>
</reference>
<dbReference type="AlphaFoldDB" id="A0A0C9X4B9"/>
<reference evidence="2 3" key="1">
    <citation type="submission" date="2014-04" db="EMBL/GenBank/DDBJ databases">
        <authorList>
            <consortium name="DOE Joint Genome Institute"/>
            <person name="Kuo A."/>
            <person name="Kohler A."/>
            <person name="Nagy L.G."/>
            <person name="Floudas D."/>
            <person name="Copeland A."/>
            <person name="Barry K.W."/>
            <person name="Cichocki N."/>
            <person name="Veneault-Fourrey C."/>
            <person name="LaButti K."/>
            <person name="Lindquist E.A."/>
            <person name="Lipzen A."/>
            <person name="Lundell T."/>
            <person name="Morin E."/>
            <person name="Murat C."/>
            <person name="Sun H."/>
            <person name="Tunlid A."/>
            <person name="Henrissat B."/>
            <person name="Grigoriev I.V."/>
            <person name="Hibbett D.S."/>
            <person name="Martin F."/>
            <person name="Nordberg H.P."/>
            <person name="Cantor M.N."/>
            <person name="Hua S.X."/>
        </authorList>
    </citation>
    <scope>NUCLEOTIDE SEQUENCE [LARGE SCALE GENOMIC DNA]</scope>
    <source>
        <strain evidence="2 3">LaAM-08-1</strain>
    </source>
</reference>
<evidence type="ECO:0000313" key="3">
    <source>
        <dbReference type="Proteomes" id="UP000054477"/>
    </source>
</evidence>
<dbReference type="EMBL" id="KN838637">
    <property type="protein sequence ID" value="KIJ99870.1"/>
    <property type="molecule type" value="Genomic_DNA"/>
</dbReference>
<dbReference type="OrthoDB" id="3059787at2759"/>
<organism evidence="2 3">
    <name type="scientific">Laccaria amethystina LaAM-08-1</name>
    <dbReference type="NCBI Taxonomy" id="1095629"/>
    <lineage>
        <taxon>Eukaryota</taxon>
        <taxon>Fungi</taxon>
        <taxon>Dikarya</taxon>
        <taxon>Basidiomycota</taxon>
        <taxon>Agaricomycotina</taxon>
        <taxon>Agaricomycetes</taxon>
        <taxon>Agaricomycetidae</taxon>
        <taxon>Agaricales</taxon>
        <taxon>Agaricineae</taxon>
        <taxon>Hydnangiaceae</taxon>
        <taxon>Laccaria</taxon>
    </lineage>
</organism>
<gene>
    <name evidence="2" type="ORF">K443DRAFT_8071</name>
</gene>
<keyword evidence="3" id="KW-1185">Reference proteome</keyword>
<protein>
    <submittedName>
        <fullName evidence="2">Uncharacterized protein</fullName>
    </submittedName>
</protein>
<feature type="compositionally biased region" description="Low complexity" evidence="1">
    <location>
        <begin position="88"/>
        <end position="103"/>
    </location>
</feature>
<evidence type="ECO:0000256" key="1">
    <source>
        <dbReference type="SAM" id="MobiDB-lite"/>
    </source>
</evidence>
<dbReference type="Proteomes" id="UP000054477">
    <property type="component" value="Unassembled WGS sequence"/>
</dbReference>
<feature type="region of interest" description="Disordered" evidence="1">
    <location>
        <begin position="87"/>
        <end position="135"/>
    </location>
</feature>
<dbReference type="HOGENOM" id="CLU_1489946_0_0_1"/>
<proteinExistence type="predicted"/>
<evidence type="ECO:0000313" key="2">
    <source>
        <dbReference type="EMBL" id="KIJ99870.1"/>
    </source>
</evidence>
<accession>A0A0C9X4B9</accession>
<name>A0A0C9X4B9_9AGAR</name>
<sequence>MAKKRLSEFTASSTRSCNTCELEVKIGLGGESNWTTHTESVAHRKNKAAKNSTAKSKLTSFFIKKLPGSSSRSSPLTVAPSLLQDLMPSFSGSSQDGPSSAPPVVNTPDDEPMAINSDGSPLPPPPGAGAVSSSSLLSELERVSVSLPLSIPEGTEMDVLAQFSGNPILELEAGQDVWEMADRTLNGAVGYNKMVEDITKIIR</sequence>
<feature type="region of interest" description="Disordered" evidence="1">
    <location>
        <begin position="31"/>
        <end position="55"/>
    </location>
</feature>